<sequence>MKAGLPHSSMIPDMIYDNMQCRKFLKKFNSTENTLKRSNMLKGFFKHIGKNVFIETNFKCEYGYNISIDDDSFMNADCMILDNAEVTIGKNCWFGPRCELITAGHPIQYRERRNMNTCSIDKPIRIGNECWFGASVIVLPGVTIGNNVVVGAGSVVTKDVPSNTVVCGNPARPKKQLDPYVEDEVEE</sequence>
<reference evidence="4 5" key="1">
    <citation type="submission" date="2016-08" db="EMBL/GenBank/DDBJ databases">
        <title>A Parts List for Fungal Cellulosomes Revealed by Comparative Genomics.</title>
        <authorList>
            <consortium name="DOE Joint Genome Institute"/>
            <person name="Haitjema C.H."/>
            <person name="Gilmore S.P."/>
            <person name="Henske J.K."/>
            <person name="Solomon K.V."/>
            <person name="De Groot R."/>
            <person name="Kuo A."/>
            <person name="Mondo S.J."/>
            <person name="Salamov A.A."/>
            <person name="Labutti K."/>
            <person name="Zhao Z."/>
            <person name="Chiniquy J."/>
            <person name="Barry K."/>
            <person name="Brewer H.M."/>
            <person name="Purvine S.O."/>
            <person name="Wright A.T."/>
            <person name="Boxma B."/>
            <person name="Van Alen T."/>
            <person name="Hackstein J.H."/>
            <person name="Baker S.E."/>
            <person name="Grigoriev I.V."/>
            <person name="O'Malley M.A."/>
        </authorList>
    </citation>
    <scope>NUCLEOTIDE SEQUENCE [LARGE SCALE GENOMIC DNA]</scope>
    <source>
        <strain evidence="4 5">G1</strain>
    </source>
</reference>
<dbReference type="Gene3D" id="2.160.10.10">
    <property type="entry name" value="Hexapeptide repeat proteins"/>
    <property type="match status" value="1"/>
</dbReference>
<dbReference type="CDD" id="cd03357">
    <property type="entry name" value="LbH_MAT_GAT"/>
    <property type="match status" value="1"/>
</dbReference>
<comment type="similarity">
    <text evidence="1">Belongs to the transferase hexapeptide repeat family.</text>
</comment>
<feature type="domain" description="Maltose/galactoside acetyltransferase" evidence="3">
    <location>
        <begin position="1"/>
        <end position="49"/>
    </location>
</feature>
<dbReference type="PANTHER" id="PTHR23416">
    <property type="entry name" value="SIALIC ACID SYNTHASE-RELATED"/>
    <property type="match status" value="1"/>
</dbReference>
<dbReference type="Pfam" id="PF12464">
    <property type="entry name" value="Mac"/>
    <property type="match status" value="1"/>
</dbReference>
<dbReference type="AlphaFoldDB" id="A0A1Y2DUB8"/>
<evidence type="ECO:0000256" key="1">
    <source>
        <dbReference type="ARBA" id="ARBA00007274"/>
    </source>
</evidence>
<dbReference type="InterPro" id="IPR001451">
    <property type="entry name" value="Hexapep"/>
</dbReference>
<protein>
    <submittedName>
        <fullName evidence="4">Maltose transacetylase</fullName>
    </submittedName>
</protein>
<keyword evidence="5" id="KW-1185">Reference proteome</keyword>
<keyword evidence="2" id="KW-0808">Transferase</keyword>
<proteinExistence type="inferred from homology"/>
<dbReference type="OrthoDB" id="25818at2759"/>
<dbReference type="PANTHER" id="PTHR23416:SF23">
    <property type="entry name" value="ACETYLTRANSFERASE C18B11.09C-RELATED"/>
    <property type="match status" value="1"/>
</dbReference>
<dbReference type="SUPFAM" id="SSF51161">
    <property type="entry name" value="Trimeric LpxA-like enzymes"/>
    <property type="match status" value="1"/>
</dbReference>
<evidence type="ECO:0000259" key="3">
    <source>
        <dbReference type="Pfam" id="PF12464"/>
    </source>
</evidence>
<organism evidence="4 5">
    <name type="scientific">Neocallimastix californiae</name>
    <dbReference type="NCBI Taxonomy" id="1754190"/>
    <lineage>
        <taxon>Eukaryota</taxon>
        <taxon>Fungi</taxon>
        <taxon>Fungi incertae sedis</taxon>
        <taxon>Chytridiomycota</taxon>
        <taxon>Chytridiomycota incertae sedis</taxon>
        <taxon>Neocallimastigomycetes</taxon>
        <taxon>Neocallimastigales</taxon>
        <taxon>Neocallimastigaceae</taxon>
        <taxon>Neocallimastix</taxon>
    </lineage>
</organism>
<dbReference type="Proteomes" id="UP000193920">
    <property type="component" value="Unassembled WGS sequence"/>
</dbReference>
<dbReference type="InterPro" id="IPR024688">
    <property type="entry name" value="Mac_dom"/>
</dbReference>
<dbReference type="InterPro" id="IPR011004">
    <property type="entry name" value="Trimer_LpxA-like_sf"/>
</dbReference>
<dbReference type="InterPro" id="IPR051159">
    <property type="entry name" value="Hexapeptide_acetyltransf"/>
</dbReference>
<dbReference type="STRING" id="1754190.A0A1Y2DUB8"/>
<dbReference type="EMBL" id="MCOG01000057">
    <property type="protein sequence ID" value="ORY62769.1"/>
    <property type="molecule type" value="Genomic_DNA"/>
</dbReference>
<dbReference type="Pfam" id="PF14602">
    <property type="entry name" value="Hexapep_2"/>
    <property type="match status" value="2"/>
</dbReference>
<evidence type="ECO:0000256" key="2">
    <source>
        <dbReference type="ARBA" id="ARBA00022679"/>
    </source>
</evidence>
<accession>A0A1Y2DUB8</accession>
<dbReference type="GO" id="GO:0008374">
    <property type="term" value="F:O-acyltransferase activity"/>
    <property type="evidence" value="ECO:0007669"/>
    <property type="project" value="TreeGrafter"/>
</dbReference>
<name>A0A1Y2DUB8_9FUNG</name>
<evidence type="ECO:0000313" key="4">
    <source>
        <dbReference type="EMBL" id="ORY62769.1"/>
    </source>
</evidence>
<evidence type="ECO:0000313" key="5">
    <source>
        <dbReference type="Proteomes" id="UP000193920"/>
    </source>
</evidence>
<comment type="caution">
    <text evidence="4">The sequence shown here is derived from an EMBL/GenBank/DDBJ whole genome shotgun (WGS) entry which is preliminary data.</text>
</comment>
<dbReference type="GO" id="GO:0016407">
    <property type="term" value="F:acetyltransferase activity"/>
    <property type="evidence" value="ECO:0007669"/>
    <property type="project" value="InterPro"/>
</dbReference>
<gene>
    <name evidence="4" type="ORF">LY90DRAFT_380731</name>
</gene>